<gene>
    <name evidence="1" type="ORF">SAMN05216207_101043</name>
</gene>
<dbReference type="Proteomes" id="UP000199614">
    <property type="component" value="Unassembled WGS sequence"/>
</dbReference>
<dbReference type="RefSeq" id="WP_093341534.1">
    <property type="nucleotide sequence ID" value="NZ_FOUY01000010.1"/>
</dbReference>
<keyword evidence="2" id="KW-1185">Reference proteome</keyword>
<dbReference type="AlphaFoldDB" id="A0A1I4X5K8"/>
<organism evidence="1 2">
    <name type="scientific">Pseudonocardia ammonioxydans</name>
    <dbReference type="NCBI Taxonomy" id="260086"/>
    <lineage>
        <taxon>Bacteria</taxon>
        <taxon>Bacillati</taxon>
        <taxon>Actinomycetota</taxon>
        <taxon>Actinomycetes</taxon>
        <taxon>Pseudonocardiales</taxon>
        <taxon>Pseudonocardiaceae</taxon>
        <taxon>Pseudonocardia</taxon>
    </lineage>
</organism>
<protein>
    <submittedName>
        <fullName evidence="1">Uncharacterized protein</fullName>
    </submittedName>
</protein>
<dbReference type="OrthoDB" id="3576083at2"/>
<sequence>MTAPAVAPAGHELLLRLAGRLPDELLWRLRGWVAGGDRAAAGAVLSRTLLRQRIGLTDEERGLLSELVEPESPTRRLVDAVRAGSPPDPPSFGPEEPDLAAWSAASVVAGEAGALSLAVRDDGARVLLVRGADRPHALTGSLQRLLRVHGERVPRVEVWAGEEPPTPYHEAACAAAVPLWTRVPVSTA</sequence>
<dbReference type="STRING" id="260086.SAMN05216207_101043"/>
<name>A0A1I4X5K8_PSUAM</name>
<dbReference type="EMBL" id="FOUY01000010">
    <property type="protein sequence ID" value="SFN20660.1"/>
    <property type="molecule type" value="Genomic_DNA"/>
</dbReference>
<accession>A0A1I4X5K8</accession>
<evidence type="ECO:0000313" key="2">
    <source>
        <dbReference type="Proteomes" id="UP000199614"/>
    </source>
</evidence>
<reference evidence="1 2" key="1">
    <citation type="submission" date="2016-10" db="EMBL/GenBank/DDBJ databases">
        <authorList>
            <person name="de Groot N.N."/>
        </authorList>
    </citation>
    <scope>NUCLEOTIDE SEQUENCE [LARGE SCALE GENOMIC DNA]</scope>
    <source>
        <strain evidence="1 2">CGMCC 4.1877</strain>
    </source>
</reference>
<proteinExistence type="predicted"/>
<evidence type="ECO:0000313" key="1">
    <source>
        <dbReference type="EMBL" id="SFN20660.1"/>
    </source>
</evidence>